<dbReference type="InterPro" id="IPR024185">
    <property type="entry name" value="FTHF_cligase-like_sf"/>
</dbReference>
<dbReference type="PANTHER" id="PTHR47153:SF2">
    <property type="entry name" value="LACTATE UTILIZATION PROTEIN B"/>
    <property type="match status" value="1"/>
</dbReference>
<dbReference type="Pfam" id="PF02589">
    <property type="entry name" value="LUD_dom"/>
    <property type="match status" value="1"/>
</dbReference>
<evidence type="ECO:0000256" key="4">
    <source>
        <dbReference type="ARBA" id="ARBA00022737"/>
    </source>
</evidence>
<dbReference type="Gene3D" id="1.10.1060.10">
    <property type="entry name" value="Alpha-helical ferredoxin"/>
    <property type="match status" value="1"/>
</dbReference>
<dbReference type="GO" id="GO:0046872">
    <property type="term" value="F:metal ion binding"/>
    <property type="evidence" value="ECO:0007669"/>
    <property type="project" value="UniProtKB-KW"/>
</dbReference>
<evidence type="ECO:0000256" key="3">
    <source>
        <dbReference type="ARBA" id="ARBA00022723"/>
    </source>
</evidence>
<organism evidence="9 10">
    <name type="scientific">Helicobacter bilis</name>
    <dbReference type="NCBI Taxonomy" id="37372"/>
    <lineage>
        <taxon>Bacteria</taxon>
        <taxon>Pseudomonadati</taxon>
        <taxon>Campylobacterota</taxon>
        <taxon>Epsilonproteobacteria</taxon>
        <taxon>Campylobacterales</taxon>
        <taxon>Helicobacteraceae</taxon>
        <taxon>Helicobacter</taxon>
    </lineage>
</organism>
<dbReference type="NCBIfam" id="TIGR00273">
    <property type="entry name" value="LutB/LldF family L-lactate oxidation iron-sulfur protein"/>
    <property type="match status" value="1"/>
</dbReference>
<evidence type="ECO:0000256" key="2">
    <source>
        <dbReference type="ARBA" id="ARBA00022485"/>
    </source>
</evidence>
<keyword evidence="3" id="KW-0479">Metal-binding</keyword>
<dbReference type="InterPro" id="IPR017896">
    <property type="entry name" value="4Fe4S_Fe-S-bd"/>
</dbReference>
<dbReference type="GO" id="GO:0006089">
    <property type="term" value="P:lactate metabolic process"/>
    <property type="evidence" value="ECO:0007669"/>
    <property type="project" value="InterPro"/>
</dbReference>
<dbReference type="InterPro" id="IPR003741">
    <property type="entry name" value="LUD_dom"/>
</dbReference>
<keyword evidence="5" id="KW-0249">Electron transport</keyword>
<dbReference type="SUPFAM" id="SSF100950">
    <property type="entry name" value="NagB/RpiA/CoA transferase-like"/>
    <property type="match status" value="1"/>
</dbReference>
<dbReference type="InterPro" id="IPR017900">
    <property type="entry name" value="4Fe4S_Fe_S_CS"/>
</dbReference>
<dbReference type="GO" id="GO:0051539">
    <property type="term" value="F:4 iron, 4 sulfur cluster binding"/>
    <property type="evidence" value="ECO:0007669"/>
    <property type="project" value="UniProtKB-KW"/>
</dbReference>
<dbReference type="Pfam" id="PF13183">
    <property type="entry name" value="Fer4_8"/>
    <property type="match status" value="1"/>
</dbReference>
<reference evidence="9 10" key="1">
    <citation type="submission" date="2017-02" db="EMBL/GenBank/DDBJ databases">
        <title>Whole genome sequencing of Helicobacter bilis strain AAQJH.</title>
        <authorList>
            <person name="Conlan S."/>
            <person name="Thomas P.J."/>
            <person name="Mullikin J."/>
            <person name="Palmore T.N."/>
            <person name="Frank K.M."/>
            <person name="Segre J.A."/>
        </authorList>
    </citation>
    <scope>NUCLEOTIDE SEQUENCE [LARGE SCALE GENOMIC DNA]</scope>
    <source>
        <strain evidence="9 10">AAQJH</strain>
    </source>
</reference>
<dbReference type="Pfam" id="PF11870">
    <property type="entry name" value="LutB_C"/>
    <property type="match status" value="1"/>
</dbReference>
<gene>
    <name evidence="9" type="ORF">XJ32_07780</name>
</gene>
<feature type="domain" description="4Fe-4S ferredoxin-type" evidence="8">
    <location>
        <begin position="306"/>
        <end position="337"/>
    </location>
</feature>
<dbReference type="RefSeq" id="WP_077388924.1">
    <property type="nucleotide sequence ID" value="NZ_CP019645.1"/>
</dbReference>
<dbReference type="SUPFAM" id="SSF46548">
    <property type="entry name" value="alpha-helical ferredoxin"/>
    <property type="match status" value="1"/>
</dbReference>
<dbReference type="InterPro" id="IPR009051">
    <property type="entry name" value="Helical_ferredxn"/>
</dbReference>
<evidence type="ECO:0000256" key="5">
    <source>
        <dbReference type="ARBA" id="ARBA00022982"/>
    </source>
</evidence>
<dbReference type="Gene3D" id="3.40.50.10420">
    <property type="entry name" value="NagB/RpiA/CoA transferase-like"/>
    <property type="match status" value="1"/>
</dbReference>
<evidence type="ECO:0000256" key="6">
    <source>
        <dbReference type="ARBA" id="ARBA00023004"/>
    </source>
</evidence>
<keyword evidence="7" id="KW-0411">Iron-sulfur</keyword>
<evidence type="ECO:0000259" key="8">
    <source>
        <dbReference type="PROSITE" id="PS51379"/>
    </source>
</evidence>
<dbReference type="InterPro" id="IPR004452">
    <property type="entry name" value="LutB/LldF"/>
</dbReference>
<evidence type="ECO:0000256" key="7">
    <source>
        <dbReference type="ARBA" id="ARBA00023014"/>
    </source>
</evidence>
<accession>A0A1Q2LHQ9</accession>
<keyword evidence="1" id="KW-0813">Transport</keyword>
<dbReference type="PROSITE" id="PS00198">
    <property type="entry name" value="4FE4S_FER_1"/>
    <property type="match status" value="2"/>
</dbReference>
<evidence type="ECO:0000256" key="1">
    <source>
        <dbReference type="ARBA" id="ARBA00022448"/>
    </source>
</evidence>
<dbReference type="Proteomes" id="UP000188298">
    <property type="component" value="Chromosome"/>
</dbReference>
<evidence type="ECO:0000313" key="9">
    <source>
        <dbReference type="EMBL" id="AQQ60006.1"/>
    </source>
</evidence>
<keyword evidence="2" id="KW-0004">4Fe-4S</keyword>
<keyword evidence="4" id="KW-0677">Repeat</keyword>
<dbReference type="KEGG" id="hbl:XJ32_07780"/>
<dbReference type="InterPro" id="IPR024569">
    <property type="entry name" value="LutB_C"/>
</dbReference>
<dbReference type="PANTHER" id="PTHR47153">
    <property type="entry name" value="LACTATE UTILIZATION PROTEIN B"/>
    <property type="match status" value="1"/>
</dbReference>
<keyword evidence="6" id="KW-0408">Iron</keyword>
<dbReference type="EMBL" id="CP019645">
    <property type="protein sequence ID" value="AQQ60006.1"/>
    <property type="molecule type" value="Genomic_DNA"/>
</dbReference>
<name>A0A1Q2LHQ9_9HELI</name>
<dbReference type="PROSITE" id="PS51379">
    <property type="entry name" value="4FE4S_FER_2"/>
    <property type="match status" value="1"/>
</dbReference>
<sequence length="487" mass="54893">MSANTYHSPTDYHDSIVTHLSDSQLRTNLKSSMDALKANRKRLIASRYYDWEGLRELGRQIKQRALSNLPELLERFESNATKQGIKVHWAKDSKEANEIIYNLAKEKNVDTILKGKSMASEEIHLNAFLKEKGVKAVETDLGELIIQLIDETPVHIVVPAIHKNRNQIGKIFEENLKVSFTNVPEELNGIARVHLRNQFQSFKMGLTGVNFAIANEGAIWLLENEGNGRMSSSACDIHVAICGIEKIVESFEDACVLDTLLVPSATGAPITCYNNIISSPRKENELDGPKEVHIIMLDNNRSKMLAEPHFHKALSCIRCGTCLNHCPVYDKIGGHSYLVTYPGPIGEVISPQIFGLNNCGYMTNLCSLCGRCSEKCPVKIPLAELIRDLRSERVGQGRMKIAGYHETQRDVKEQKMMQQFSKAATNGFKWRMAFKMIHIFSPLLRYVAPFSFVQKSMLGKWLQNHELPTLNGNLHAKVKKMKGVIYE</sequence>
<evidence type="ECO:0000313" key="10">
    <source>
        <dbReference type="Proteomes" id="UP000188298"/>
    </source>
</evidence>
<proteinExistence type="predicted"/>
<dbReference type="AlphaFoldDB" id="A0A1Q2LHQ9"/>
<protein>
    <submittedName>
        <fullName evidence="9">(Fe-S)-binding protein</fullName>
    </submittedName>
</protein>
<dbReference type="InterPro" id="IPR037171">
    <property type="entry name" value="NagB/RpiA_transferase-like"/>
</dbReference>